<sequence length="553" mass="57161">MTTYVINASNPLSPTDKDGQHALGLSSGDTVILEAGSEIIANGYNAFAVIGGYDVTLLIDGRVSSRLATGVAVHGTVSVGSTGSIYGFDSGLRLVNDYPSDRPNYLNNEGRISGVLTAIEVWSPKTFITNSGTIIGQDYGIVAAGMNDPDQSLMINNTGRISTATPDCEAVNGLFGGSNTIINRGTIEGRIALGVKSDLYDGRGGVVTGLVYMGHGNDTAFGGAGDETFITENGANFLDAGGGTDTLIVVAPSAIDLRVTERQQTSEDSWDIIRNVENLSGGVFSDRLIGNSAANTLTGNDGNDTLDGYDGNDLLSGGAGNDLLVGGAGSDTAVFTGNFSDYTISLAQSGTITVTDHRATGDGIDYLGGVEFALFGDRIFTLPPPSAPSPAVTPTPATEPSTPTPSTPIASPAKNLSFRGGKKAETFMGESGHDYLNGGLGNDTLTGRDGQDTFAFSSKLGPKNVDRITDFEHADDSISLAKAIFSKLQKGVLSKAAFWVGAGAHDKSDRIIFNEKTGALSYDADGSGTHHAAIKFAQLKAGTVLSASDFFVV</sequence>
<dbReference type="InterPro" id="IPR050557">
    <property type="entry name" value="RTX_toxin/Mannuronan_C5-epim"/>
</dbReference>
<comment type="subcellular location">
    <subcellularLocation>
        <location evidence="1">Secreted</location>
    </subcellularLocation>
</comment>
<dbReference type="PROSITE" id="PS00330">
    <property type="entry name" value="HEMOLYSIN_CALCIUM"/>
    <property type="match status" value="2"/>
</dbReference>
<evidence type="ECO:0000256" key="1">
    <source>
        <dbReference type="ARBA" id="ARBA00004613"/>
    </source>
</evidence>
<evidence type="ECO:0000313" key="5">
    <source>
        <dbReference type="Proteomes" id="UP001017257"/>
    </source>
</evidence>
<name>A0ABY5RS45_9HYPH</name>
<keyword evidence="2" id="KW-0964">Secreted</keyword>
<dbReference type="RefSeq" id="WP_173945425.1">
    <property type="nucleotide sequence ID" value="NZ_CP102845.1"/>
</dbReference>
<dbReference type="Pfam" id="PF00353">
    <property type="entry name" value="HemolysinCabind"/>
    <property type="match status" value="3"/>
</dbReference>
<evidence type="ECO:0008006" key="6">
    <source>
        <dbReference type="Google" id="ProtNLM"/>
    </source>
</evidence>
<dbReference type="PRINTS" id="PR00313">
    <property type="entry name" value="CABNDNGRPT"/>
</dbReference>
<dbReference type="InterPro" id="IPR001343">
    <property type="entry name" value="Hemolysn_Ca-bd"/>
</dbReference>
<dbReference type="EMBL" id="CP102845">
    <property type="protein sequence ID" value="UVF18774.1"/>
    <property type="molecule type" value="Genomic_DNA"/>
</dbReference>
<proteinExistence type="predicted"/>
<dbReference type="PANTHER" id="PTHR38340">
    <property type="entry name" value="S-LAYER PROTEIN"/>
    <property type="match status" value="1"/>
</dbReference>
<evidence type="ECO:0000256" key="3">
    <source>
        <dbReference type="SAM" id="MobiDB-lite"/>
    </source>
</evidence>
<gene>
    <name evidence="4" type="ORF">HPT29_020135</name>
</gene>
<evidence type="ECO:0000256" key="2">
    <source>
        <dbReference type="ARBA" id="ARBA00022525"/>
    </source>
</evidence>
<protein>
    <recommendedName>
        <fullName evidence="6">Calcium-binding protein</fullName>
    </recommendedName>
</protein>
<dbReference type="SUPFAM" id="SSF51120">
    <property type="entry name" value="beta-Roll"/>
    <property type="match status" value="2"/>
</dbReference>
<evidence type="ECO:0000313" key="4">
    <source>
        <dbReference type="EMBL" id="UVF18774.1"/>
    </source>
</evidence>
<feature type="region of interest" description="Disordered" evidence="3">
    <location>
        <begin position="385"/>
        <end position="415"/>
    </location>
</feature>
<dbReference type="InterPro" id="IPR018511">
    <property type="entry name" value="Hemolysin-typ_Ca-bd_CS"/>
</dbReference>
<dbReference type="Gene3D" id="2.150.10.10">
    <property type="entry name" value="Serralysin-like metalloprotease, C-terminal"/>
    <property type="match status" value="2"/>
</dbReference>
<dbReference type="Proteomes" id="UP001017257">
    <property type="component" value="Chromosome"/>
</dbReference>
<accession>A0ABY5RS45</accession>
<reference evidence="4" key="1">
    <citation type="submission" date="2022-08" db="EMBL/GenBank/DDBJ databases">
        <title>Microvirga terrae sp. nov., isolated from soil.</title>
        <authorList>
            <person name="Kim K.H."/>
            <person name="Seo Y.L."/>
            <person name="Kim J.M."/>
            <person name="Lee J.K."/>
            <person name="Han D.M."/>
            <person name="Jeon C.O."/>
        </authorList>
    </citation>
    <scope>NUCLEOTIDE SEQUENCE</scope>
    <source>
        <strain evidence="4">R24</strain>
    </source>
</reference>
<dbReference type="InterPro" id="IPR011049">
    <property type="entry name" value="Serralysin-like_metalloprot_C"/>
</dbReference>
<dbReference type="PANTHER" id="PTHR38340:SF1">
    <property type="entry name" value="S-LAYER PROTEIN"/>
    <property type="match status" value="1"/>
</dbReference>
<organism evidence="4 5">
    <name type="scientific">Microvirga terrae</name>
    <dbReference type="NCBI Taxonomy" id="2740529"/>
    <lineage>
        <taxon>Bacteria</taxon>
        <taxon>Pseudomonadati</taxon>
        <taxon>Pseudomonadota</taxon>
        <taxon>Alphaproteobacteria</taxon>
        <taxon>Hyphomicrobiales</taxon>
        <taxon>Methylobacteriaceae</taxon>
        <taxon>Microvirga</taxon>
    </lineage>
</organism>
<keyword evidence="5" id="KW-1185">Reference proteome</keyword>